<evidence type="ECO:0000313" key="1">
    <source>
        <dbReference type="EMBL" id="AXY77633.1"/>
    </source>
</evidence>
<dbReference type="AlphaFoldDB" id="A0A3B7MW23"/>
<dbReference type="OrthoDB" id="645138at2"/>
<evidence type="ECO:0000313" key="2">
    <source>
        <dbReference type="Proteomes" id="UP000263900"/>
    </source>
</evidence>
<accession>A0A3B7MW23</accession>
<protein>
    <submittedName>
        <fullName evidence="1">Uncharacterized protein</fullName>
    </submittedName>
</protein>
<keyword evidence="2" id="KW-1185">Reference proteome</keyword>
<gene>
    <name evidence="1" type="ORF">D3H65_28235</name>
</gene>
<name>A0A3B7MW23_9BACT</name>
<organism evidence="1 2">
    <name type="scientific">Paraflavitalea soli</name>
    <dbReference type="NCBI Taxonomy" id="2315862"/>
    <lineage>
        <taxon>Bacteria</taxon>
        <taxon>Pseudomonadati</taxon>
        <taxon>Bacteroidota</taxon>
        <taxon>Chitinophagia</taxon>
        <taxon>Chitinophagales</taxon>
        <taxon>Chitinophagaceae</taxon>
        <taxon>Paraflavitalea</taxon>
    </lineage>
</organism>
<dbReference type="EMBL" id="CP032157">
    <property type="protein sequence ID" value="AXY77633.1"/>
    <property type="molecule type" value="Genomic_DNA"/>
</dbReference>
<dbReference type="Proteomes" id="UP000263900">
    <property type="component" value="Chromosome"/>
</dbReference>
<dbReference type="RefSeq" id="WP_119053506.1">
    <property type="nucleotide sequence ID" value="NZ_CP032157.1"/>
</dbReference>
<dbReference type="KEGG" id="pseg:D3H65_28235"/>
<reference evidence="1 2" key="1">
    <citation type="submission" date="2018-09" db="EMBL/GenBank/DDBJ databases">
        <title>Genome sequencing of strain 6GH32-13.</title>
        <authorList>
            <person name="Weon H.-Y."/>
            <person name="Heo J."/>
            <person name="Kwon S.-W."/>
        </authorList>
    </citation>
    <scope>NUCLEOTIDE SEQUENCE [LARGE SCALE GENOMIC DNA]</scope>
    <source>
        <strain evidence="1 2">5GH32-13</strain>
    </source>
</reference>
<proteinExistence type="predicted"/>
<sequence length="251" mass="27495">MPKQKGTHRLLGTTGDMTYQKTKDGYSAREKTHIDGNKIRTSDAYARTRENMAEFGRAGKASKLFRAAFAKLVKSGSDTRMTSRLTSVFSRIIRTDPVNDRGQRTVYEGDMMLLDQFDFNVGNSLISTFVTPFLSSIDRTTGQCTVQIPSVFLSEVVSAPEGSSHLRIVTAAAAIDFEDQQYVSDFQSSVDLPIANVATPVTTLTAQLPAMSPHPLFLIMGVQFIQIVNGKVYALNNGAFNALTLIKIDPA</sequence>